<dbReference type="RefSeq" id="WP_013193924.1">
    <property type="nucleotide sequence ID" value="NC_014253.1"/>
</dbReference>
<dbReference type="STRING" id="644295.Metev_0438"/>
<dbReference type="InterPro" id="IPR019300">
    <property type="entry name" value="CooT"/>
</dbReference>
<protein>
    <submittedName>
        <fullName evidence="1">RNA-binding protein, predicted</fullName>
    </submittedName>
</protein>
<evidence type="ECO:0000313" key="1">
    <source>
        <dbReference type="EMBL" id="ADI73356.1"/>
    </source>
</evidence>
<dbReference type="KEGG" id="mev:Metev_0438"/>
<dbReference type="AlphaFoldDB" id="D7E814"/>
<name>D7E814_METEZ</name>
<dbReference type="HOGENOM" id="CLU_200895_1_0_2"/>
<dbReference type="Pfam" id="PF10133">
    <property type="entry name" value="CooT"/>
    <property type="match status" value="1"/>
</dbReference>
<dbReference type="Proteomes" id="UP000000391">
    <property type="component" value="Chromosome"/>
</dbReference>
<dbReference type="GeneID" id="9346057"/>
<sequence>MCELNAVLETGNERQVIMESVTRMVNNDGDIELTGIFGDKKTIKGTIKEVDFSKGETIITQNS</sequence>
<dbReference type="OrthoDB" id="134075at2157"/>
<gene>
    <name evidence="1" type="ordered locus">Metev_0438</name>
</gene>
<keyword evidence="2" id="KW-1185">Reference proteome</keyword>
<accession>D7E814</accession>
<organism evidence="1 2">
    <name type="scientific">Methanohalobium evestigatum (strain ATCC BAA-1072 / DSM 3721 / NBRC 107634 / OCM 161 / Z-7303)</name>
    <dbReference type="NCBI Taxonomy" id="644295"/>
    <lineage>
        <taxon>Archaea</taxon>
        <taxon>Methanobacteriati</taxon>
        <taxon>Methanobacteriota</taxon>
        <taxon>Stenosarchaea group</taxon>
        <taxon>Methanomicrobia</taxon>
        <taxon>Methanosarcinales</taxon>
        <taxon>Methanosarcinaceae</taxon>
        <taxon>Methanohalobium</taxon>
    </lineage>
</organism>
<evidence type="ECO:0000313" key="2">
    <source>
        <dbReference type="Proteomes" id="UP000000391"/>
    </source>
</evidence>
<reference evidence="1 2" key="1">
    <citation type="submission" date="2010-06" db="EMBL/GenBank/DDBJ databases">
        <title>Complete sequence chromosome of Methanohalobium evestigatum Z-7303.</title>
        <authorList>
            <consortium name="US DOE Joint Genome Institute"/>
            <person name="Lucas S."/>
            <person name="Copeland A."/>
            <person name="Lapidus A."/>
            <person name="Cheng J.-F."/>
            <person name="Bruce D."/>
            <person name="Goodwin L."/>
            <person name="Pitluck S."/>
            <person name="Saunders E."/>
            <person name="Detter J.C."/>
            <person name="Han C."/>
            <person name="Tapia R."/>
            <person name="Land M."/>
            <person name="Hauser L."/>
            <person name="Kyrpides N."/>
            <person name="Mikhailova N."/>
            <person name="Sieprawska-Lupa M."/>
            <person name="Whitman W.B."/>
            <person name="Anderson I."/>
            <person name="Woyke T."/>
        </authorList>
    </citation>
    <scope>NUCLEOTIDE SEQUENCE [LARGE SCALE GENOMIC DNA]</scope>
    <source>
        <strain evidence="2">ATCC BAA-1072 / DSM 3721 / NBRC 107634 / OCM 161 / Z-7303</strain>
    </source>
</reference>
<dbReference type="EMBL" id="CP002069">
    <property type="protein sequence ID" value="ADI73356.1"/>
    <property type="molecule type" value="Genomic_DNA"/>
</dbReference>
<proteinExistence type="predicted"/>